<feature type="transmembrane region" description="Helical" evidence="1">
    <location>
        <begin position="139"/>
        <end position="160"/>
    </location>
</feature>
<dbReference type="KEGG" id="saci:Sinac_3453"/>
<dbReference type="RefSeq" id="WP_015246859.1">
    <property type="nucleotide sequence ID" value="NC_019892.1"/>
</dbReference>
<dbReference type="InterPro" id="IPR005625">
    <property type="entry name" value="PepSY-ass_TM"/>
</dbReference>
<dbReference type="Proteomes" id="UP000010798">
    <property type="component" value="Chromosome"/>
</dbReference>
<dbReference type="Pfam" id="PF03929">
    <property type="entry name" value="PepSY_TM"/>
    <property type="match status" value="1"/>
</dbReference>
<gene>
    <name evidence="2" type="ordered locus">Sinac_3453</name>
</gene>
<keyword evidence="1" id="KW-0472">Membrane</keyword>
<feature type="transmembrane region" description="Helical" evidence="1">
    <location>
        <begin position="329"/>
        <end position="348"/>
    </location>
</feature>
<organism evidence="2 3">
    <name type="scientific">Singulisphaera acidiphila (strain ATCC BAA-1392 / DSM 18658 / VKM B-2454 / MOB10)</name>
    <dbReference type="NCBI Taxonomy" id="886293"/>
    <lineage>
        <taxon>Bacteria</taxon>
        <taxon>Pseudomonadati</taxon>
        <taxon>Planctomycetota</taxon>
        <taxon>Planctomycetia</taxon>
        <taxon>Isosphaerales</taxon>
        <taxon>Isosphaeraceae</taxon>
        <taxon>Singulisphaera</taxon>
    </lineage>
</organism>
<accession>L0DEA7</accession>
<dbReference type="PANTHER" id="PTHR34219">
    <property type="entry name" value="IRON-REGULATED INNER MEMBRANE PROTEIN-RELATED"/>
    <property type="match status" value="1"/>
</dbReference>
<evidence type="ECO:0000313" key="3">
    <source>
        <dbReference type="Proteomes" id="UP000010798"/>
    </source>
</evidence>
<feature type="transmembrane region" description="Helical" evidence="1">
    <location>
        <begin position="183"/>
        <end position="203"/>
    </location>
</feature>
<dbReference type="STRING" id="886293.Sinac_3453"/>
<keyword evidence="3" id="KW-1185">Reference proteome</keyword>
<protein>
    <submittedName>
        <fullName evidence="2">Putative iron-regulated membrane protein</fullName>
    </submittedName>
</protein>
<proteinExistence type="predicted"/>
<feature type="transmembrane region" description="Helical" evidence="1">
    <location>
        <begin position="12"/>
        <end position="34"/>
    </location>
</feature>
<dbReference type="EMBL" id="CP003364">
    <property type="protein sequence ID" value="AGA27714.1"/>
    <property type="molecule type" value="Genomic_DNA"/>
</dbReference>
<evidence type="ECO:0000256" key="1">
    <source>
        <dbReference type="SAM" id="Phobius"/>
    </source>
</evidence>
<dbReference type="PANTHER" id="PTHR34219:SF3">
    <property type="entry name" value="BLL7967 PROTEIN"/>
    <property type="match status" value="1"/>
</dbReference>
<dbReference type="eggNOG" id="COG3182">
    <property type="taxonomic scope" value="Bacteria"/>
</dbReference>
<keyword evidence="1" id="KW-0812">Transmembrane</keyword>
<sequence length="364" mass="40420">MAPYRIVRISHLILGLGAGVLVALTGLTGGILAFQREIDRALNPALWRVERASQTASLERIRAAVEATGGPPPRMFLMPNRADQALLALLVGRGPTDRWEVFVNPYDAHVLGRRRFGSAWTERVKQWHTELFFGRPGRLIVGAGGLASLALSVSGFWLWWRTRPAKSPATTGRRLALDLHRRVGIISLIPLTLLATTGAILIFRPYLTPVLNRITGPMPLEVIPKSQPDRTLTPPTLDQIRDKALLAYPDAQVTRIYLPEGPEGTFAVRLRLPEDGNPHGNTAIRFDQYRGNVLQAHSSRMTSAVQKVLWYAPYPWHTGDAMGPLGRGLASLSGLFSAFLMATGLIWWTRRWTRGKTRDRSDIP</sequence>
<dbReference type="HOGENOM" id="CLU_031962_4_2_0"/>
<evidence type="ECO:0000313" key="2">
    <source>
        <dbReference type="EMBL" id="AGA27714.1"/>
    </source>
</evidence>
<name>L0DEA7_SINAD</name>
<keyword evidence="1" id="KW-1133">Transmembrane helix</keyword>
<dbReference type="AlphaFoldDB" id="L0DEA7"/>
<reference evidence="2 3" key="1">
    <citation type="submission" date="2012-02" db="EMBL/GenBank/DDBJ databases">
        <title>Complete sequence of chromosome of Singulisphaera acidiphila DSM 18658.</title>
        <authorList>
            <consortium name="US DOE Joint Genome Institute (JGI-PGF)"/>
            <person name="Lucas S."/>
            <person name="Copeland A."/>
            <person name="Lapidus A."/>
            <person name="Glavina del Rio T."/>
            <person name="Dalin E."/>
            <person name="Tice H."/>
            <person name="Bruce D."/>
            <person name="Goodwin L."/>
            <person name="Pitluck S."/>
            <person name="Peters L."/>
            <person name="Ovchinnikova G."/>
            <person name="Chertkov O."/>
            <person name="Kyrpides N."/>
            <person name="Mavromatis K."/>
            <person name="Ivanova N."/>
            <person name="Brettin T."/>
            <person name="Detter J.C."/>
            <person name="Han C."/>
            <person name="Larimer F."/>
            <person name="Land M."/>
            <person name="Hauser L."/>
            <person name="Markowitz V."/>
            <person name="Cheng J.-F."/>
            <person name="Hugenholtz P."/>
            <person name="Woyke T."/>
            <person name="Wu D."/>
            <person name="Tindall B."/>
            <person name="Pomrenke H."/>
            <person name="Brambilla E."/>
            <person name="Klenk H.-P."/>
            <person name="Eisen J.A."/>
        </authorList>
    </citation>
    <scope>NUCLEOTIDE SEQUENCE [LARGE SCALE GENOMIC DNA]</scope>
    <source>
        <strain evidence="3">ATCC BAA-1392 / DSM 18658 / VKM B-2454 / MOB10</strain>
    </source>
</reference>